<proteinExistence type="predicted"/>
<keyword evidence="3" id="KW-1185">Reference proteome</keyword>
<evidence type="ECO:0000313" key="2">
    <source>
        <dbReference type="EMBL" id="KIM20089.1"/>
    </source>
</evidence>
<reference evidence="2 3" key="1">
    <citation type="submission" date="2014-04" db="EMBL/GenBank/DDBJ databases">
        <authorList>
            <consortium name="DOE Joint Genome Institute"/>
            <person name="Kuo A."/>
            <person name="Zuccaro A."/>
            <person name="Kohler A."/>
            <person name="Nagy L.G."/>
            <person name="Floudas D."/>
            <person name="Copeland A."/>
            <person name="Barry K.W."/>
            <person name="Cichocki N."/>
            <person name="Veneault-Fourrey C."/>
            <person name="LaButti K."/>
            <person name="Lindquist E.A."/>
            <person name="Lipzen A."/>
            <person name="Lundell T."/>
            <person name="Morin E."/>
            <person name="Murat C."/>
            <person name="Sun H."/>
            <person name="Tunlid A."/>
            <person name="Henrissat B."/>
            <person name="Grigoriev I.V."/>
            <person name="Hibbett D.S."/>
            <person name="Martin F."/>
            <person name="Nordberg H.P."/>
            <person name="Cantor M.N."/>
            <person name="Hua S.X."/>
        </authorList>
    </citation>
    <scope>NUCLEOTIDE SEQUENCE [LARGE SCALE GENOMIC DNA]</scope>
    <source>
        <strain evidence="2 3">MAFF 305830</strain>
    </source>
</reference>
<evidence type="ECO:0000256" key="1">
    <source>
        <dbReference type="SAM" id="MobiDB-lite"/>
    </source>
</evidence>
<reference evidence="3" key="2">
    <citation type="submission" date="2015-01" db="EMBL/GenBank/DDBJ databases">
        <title>Evolutionary Origins and Diversification of the Mycorrhizal Mutualists.</title>
        <authorList>
            <consortium name="DOE Joint Genome Institute"/>
            <consortium name="Mycorrhizal Genomics Consortium"/>
            <person name="Kohler A."/>
            <person name="Kuo A."/>
            <person name="Nagy L.G."/>
            <person name="Floudas D."/>
            <person name="Copeland A."/>
            <person name="Barry K.W."/>
            <person name="Cichocki N."/>
            <person name="Veneault-Fourrey C."/>
            <person name="LaButti K."/>
            <person name="Lindquist E.A."/>
            <person name="Lipzen A."/>
            <person name="Lundell T."/>
            <person name="Morin E."/>
            <person name="Murat C."/>
            <person name="Riley R."/>
            <person name="Ohm R."/>
            <person name="Sun H."/>
            <person name="Tunlid A."/>
            <person name="Henrissat B."/>
            <person name="Grigoriev I.V."/>
            <person name="Hibbett D.S."/>
            <person name="Martin F."/>
        </authorList>
    </citation>
    <scope>NUCLEOTIDE SEQUENCE [LARGE SCALE GENOMIC DNA]</scope>
    <source>
        <strain evidence="3">MAFF 305830</strain>
    </source>
</reference>
<evidence type="ECO:0000313" key="3">
    <source>
        <dbReference type="Proteomes" id="UP000054097"/>
    </source>
</evidence>
<dbReference type="EMBL" id="KN824479">
    <property type="protein sequence ID" value="KIM20089.1"/>
    <property type="molecule type" value="Genomic_DNA"/>
</dbReference>
<dbReference type="AlphaFoldDB" id="A0A0C3AJ80"/>
<gene>
    <name evidence="2" type="ORF">M408DRAFT_30669</name>
</gene>
<sequence length="163" mass="17518">MAAFARKAIAPGGTILNAETFNDKLDSDEVIFLLLHIGSDQRVLDAISAASQVLLGEPPIYASTSRALRMRARGMPKLELNGLATGHWSGEGLGVLWNQFSVVMKNPTRPFVVLVAIDPGSSSSESEDWPSASDDDDEEGAPAANALHPRLHFHPMQGSHFVD</sequence>
<dbReference type="OrthoDB" id="72053at2759"/>
<feature type="compositionally biased region" description="Acidic residues" evidence="1">
    <location>
        <begin position="125"/>
        <end position="140"/>
    </location>
</feature>
<dbReference type="HOGENOM" id="CLU_1628085_0_0_1"/>
<accession>A0A0C3AJ80</accession>
<protein>
    <submittedName>
        <fullName evidence="2">Uncharacterized protein</fullName>
    </submittedName>
</protein>
<name>A0A0C3AJ80_SERVB</name>
<organism evidence="2 3">
    <name type="scientific">Serendipita vermifera MAFF 305830</name>
    <dbReference type="NCBI Taxonomy" id="933852"/>
    <lineage>
        <taxon>Eukaryota</taxon>
        <taxon>Fungi</taxon>
        <taxon>Dikarya</taxon>
        <taxon>Basidiomycota</taxon>
        <taxon>Agaricomycotina</taxon>
        <taxon>Agaricomycetes</taxon>
        <taxon>Sebacinales</taxon>
        <taxon>Serendipitaceae</taxon>
        <taxon>Serendipita</taxon>
    </lineage>
</organism>
<dbReference type="Proteomes" id="UP000054097">
    <property type="component" value="Unassembled WGS sequence"/>
</dbReference>
<feature type="region of interest" description="Disordered" evidence="1">
    <location>
        <begin position="121"/>
        <end position="163"/>
    </location>
</feature>